<evidence type="ECO:0000256" key="4">
    <source>
        <dbReference type="PROSITE-ProRule" id="PRU00335"/>
    </source>
</evidence>
<protein>
    <submittedName>
        <fullName evidence="7">TetR family transcriptional regulator</fullName>
    </submittedName>
</protein>
<dbReference type="InterPro" id="IPR009057">
    <property type="entry name" value="Homeodomain-like_sf"/>
</dbReference>
<dbReference type="GO" id="GO:0003700">
    <property type="term" value="F:DNA-binding transcription factor activity"/>
    <property type="evidence" value="ECO:0007669"/>
    <property type="project" value="TreeGrafter"/>
</dbReference>
<dbReference type="PANTHER" id="PTHR30055">
    <property type="entry name" value="HTH-TYPE TRANSCRIPTIONAL REGULATOR RUTR"/>
    <property type="match status" value="1"/>
</dbReference>
<dbReference type="Gene3D" id="1.10.357.10">
    <property type="entry name" value="Tetracycline Repressor, domain 2"/>
    <property type="match status" value="1"/>
</dbReference>
<keyword evidence="3" id="KW-0804">Transcription</keyword>
<evidence type="ECO:0000259" key="6">
    <source>
        <dbReference type="PROSITE" id="PS50977"/>
    </source>
</evidence>
<feature type="compositionally biased region" description="Basic and acidic residues" evidence="5">
    <location>
        <begin position="10"/>
        <end position="20"/>
    </location>
</feature>
<feature type="DNA-binding region" description="H-T-H motif" evidence="4">
    <location>
        <begin position="58"/>
        <end position="77"/>
    </location>
</feature>
<keyword evidence="2 4" id="KW-0238">DNA-binding</keyword>
<evidence type="ECO:0000256" key="2">
    <source>
        <dbReference type="ARBA" id="ARBA00023125"/>
    </source>
</evidence>
<dbReference type="InterPro" id="IPR001647">
    <property type="entry name" value="HTH_TetR"/>
</dbReference>
<sequence>MIGGVTDTSGKPDERQDERPGSCGTRRKRAKAMSPEERREAIIAATIPLVREYGFDISTRQIAEAADIAEGTIFRAFATKEDLLTQAVQAALQPGDMEQKLLVIDLTSPLPERLRWAAELLQQRMTSLVQLASVIGRANFPMGQSQEHLEQHRRLHELLVKLFEPDRDTLRVDPDHAARLLRIIAFGGSNPRLADGPLLTPAEIVALLLDGIRIHDDDASAAGAATGADPSP</sequence>
<evidence type="ECO:0000256" key="5">
    <source>
        <dbReference type="SAM" id="MobiDB-lite"/>
    </source>
</evidence>
<organism evidence="7 8">
    <name type="scientific">Phytoactinopolyspora mesophila</name>
    <dbReference type="NCBI Taxonomy" id="2650750"/>
    <lineage>
        <taxon>Bacteria</taxon>
        <taxon>Bacillati</taxon>
        <taxon>Actinomycetota</taxon>
        <taxon>Actinomycetes</taxon>
        <taxon>Jiangellales</taxon>
        <taxon>Jiangellaceae</taxon>
        <taxon>Phytoactinopolyspora</taxon>
    </lineage>
</organism>
<dbReference type="InterPro" id="IPR050109">
    <property type="entry name" value="HTH-type_TetR-like_transc_reg"/>
</dbReference>
<evidence type="ECO:0000313" key="8">
    <source>
        <dbReference type="Proteomes" id="UP000460435"/>
    </source>
</evidence>
<name>A0A7K3MC18_9ACTN</name>
<evidence type="ECO:0000256" key="1">
    <source>
        <dbReference type="ARBA" id="ARBA00023015"/>
    </source>
</evidence>
<dbReference type="Proteomes" id="UP000460435">
    <property type="component" value="Unassembled WGS sequence"/>
</dbReference>
<dbReference type="PROSITE" id="PS50977">
    <property type="entry name" value="HTH_TETR_2"/>
    <property type="match status" value="1"/>
</dbReference>
<dbReference type="PROSITE" id="PS01081">
    <property type="entry name" value="HTH_TETR_1"/>
    <property type="match status" value="1"/>
</dbReference>
<dbReference type="AlphaFoldDB" id="A0A7K3MC18"/>
<keyword evidence="8" id="KW-1185">Reference proteome</keyword>
<dbReference type="GO" id="GO:0000976">
    <property type="term" value="F:transcription cis-regulatory region binding"/>
    <property type="evidence" value="ECO:0007669"/>
    <property type="project" value="TreeGrafter"/>
</dbReference>
<evidence type="ECO:0000313" key="7">
    <source>
        <dbReference type="EMBL" id="NDL60865.1"/>
    </source>
</evidence>
<gene>
    <name evidence="7" type="ORF">F7O44_27700</name>
</gene>
<feature type="domain" description="HTH tetR-type" evidence="6">
    <location>
        <begin position="36"/>
        <end position="95"/>
    </location>
</feature>
<dbReference type="EMBL" id="WLZY01000015">
    <property type="protein sequence ID" value="NDL60865.1"/>
    <property type="molecule type" value="Genomic_DNA"/>
</dbReference>
<comment type="caution">
    <text evidence="7">The sequence shown here is derived from an EMBL/GenBank/DDBJ whole genome shotgun (WGS) entry which is preliminary data.</text>
</comment>
<evidence type="ECO:0000256" key="3">
    <source>
        <dbReference type="ARBA" id="ARBA00023163"/>
    </source>
</evidence>
<keyword evidence="1" id="KW-0805">Transcription regulation</keyword>
<dbReference type="PRINTS" id="PR00455">
    <property type="entry name" value="HTHTETR"/>
</dbReference>
<dbReference type="InterPro" id="IPR023772">
    <property type="entry name" value="DNA-bd_HTH_TetR-type_CS"/>
</dbReference>
<proteinExistence type="predicted"/>
<dbReference type="Pfam" id="PF00440">
    <property type="entry name" value="TetR_N"/>
    <property type="match status" value="1"/>
</dbReference>
<reference evidence="7 8" key="1">
    <citation type="submission" date="2019-11" db="EMBL/GenBank/DDBJ databases">
        <authorList>
            <person name="Li X.-J."/>
            <person name="Feng X.-M."/>
        </authorList>
    </citation>
    <scope>NUCLEOTIDE SEQUENCE [LARGE SCALE GENOMIC DNA]</scope>
    <source>
        <strain evidence="7 8">XMNu-373</strain>
    </source>
</reference>
<dbReference type="PANTHER" id="PTHR30055:SF234">
    <property type="entry name" value="HTH-TYPE TRANSCRIPTIONAL REGULATOR BETI"/>
    <property type="match status" value="1"/>
</dbReference>
<feature type="region of interest" description="Disordered" evidence="5">
    <location>
        <begin position="1"/>
        <end position="35"/>
    </location>
</feature>
<accession>A0A7K3MC18</accession>
<dbReference type="SUPFAM" id="SSF46689">
    <property type="entry name" value="Homeodomain-like"/>
    <property type="match status" value="1"/>
</dbReference>